<gene>
    <name evidence="2" type="ORF">BC343_14500</name>
</gene>
<proteinExistence type="predicted"/>
<feature type="signal peptide" evidence="1">
    <location>
        <begin position="1"/>
        <end position="20"/>
    </location>
</feature>
<dbReference type="PROSITE" id="PS51257">
    <property type="entry name" value="PROKAR_LIPOPROTEIN"/>
    <property type="match status" value="1"/>
</dbReference>
<dbReference type="STRING" id="1792845.BC343_14500"/>
<keyword evidence="3" id="KW-1185">Reference proteome</keyword>
<accession>A0A1S9P8N0</accession>
<evidence type="ECO:0000313" key="2">
    <source>
        <dbReference type="EMBL" id="OOQ57321.1"/>
    </source>
</evidence>
<organism evidence="2 3">
    <name type="scientific">Mucilaginibacter pedocola</name>
    <dbReference type="NCBI Taxonomy" id="1792845"/>
    <lineage>
        <taxon>Bacteria</taxon>
        <taxon>Pseudomonadati</taxon>
        <taxon>Bacteroidota</taxon>
        <taxon>Sphingobacteriia</taxon>
        <taxon>Sphingobacteriales</taxon>
        <taxon>Sphingobacteriaceae</taxon>
        <taxon>Mucilaginibacter</taxon>
    </lineage>
</organism>
<dbReference type="EMBL" id="MBTF01000036">
    <property type="protein sequence ID" value="OOQ57321.1"/>
    <property type="molecule type" value="Genomic_DNA"/>
</dbReference>
<evidence type="ECO:0000313" key="3">
    <source>
        <dbReference type="Proteomes" id="UP000189739"/>
    </source>
</evidence>
<dbReference type="RefSeq" id="WP_078350613.1">
    <property type="nucleotide sequence ID" value="NZ_MBTF01000036.1"/>
</dbReference>
<evidence type="ECO:0000256" key="1">
    <source>
        <dbReference type="SAM" id="SignalP"/>
    </source>
</evidence>
<evidence type="ECO:0008006" key="4">
    <source>
        <dbReference type="Google" id="ProtNLM"/>
    </source>
</evidence>
<reference evidence="2 3" key="1">
    <citation type="submission" date="2016-07" db="EMBL/GenBank/DDBJ databases">
        <title>Genomic analysis of zinc-resistant bacterium Mucilaginibacter pedocola TBZ30.</title>
        <authorList>
            <person name="Huang J."/>
            <person name="Tang J."/>
        </authorList>
    </citation>
    <scope>NUCLEOTIDE SEQUENCE [LARGE SCALE GENOMIC DNA]</scope>
    <source>
        <strain evidence="2 3">TBZ30</strain>
    </source>
</reference>
<dbReference type="OrthoDB" id="753907at2"/>
<comment type="caution">
    <text evidence="2">The sequence shown here is derived from an EMBL/GenBank/DDBJ whole genome shotgun (WGS) entry which is preliminary data.</text>
</comment>
<dbReference type="AlphaFoldDB" id="A0A1S9P8N0"/>
<name>A0A1S9P8N0_9SPHI</name>
<dbReference type="Proteomes" id="UP000189739">
    <property type="component" value="Unassembled WGS sequence"/>
</dbReference>
<keyword evidence="1" id="KW-0732">Signal</keyword>
<protein>
    <recommendedName>
        <fullName evidence="4">DUF4382 domain-containing protein</fullName>
    </recommendedName>
</protein>
<sequence length="343" mass="37986">MKKLKYILSLALLLAFTACDKRNDNVVTPNVGDAFPQIIKLADEGDGELEDEDKFSFKIDLADRVDPSGESLEGKIIPLKKTVKVNFEVGDIKGFSKLSDYIKDAKAFYEIDDCTTSEDANISLNLVFDANTGKGSVDFPAGVEEIEVEFETNDALFDDDVLNTTDRSLEVKLTGLANAESDVTVNTANTFKYEVLDDEGIHGEYELDVNNAAEFNKFIALFGLINEDVKGLKASDVDEITIEFAYDEFKAVIKLKETEMVTECGETEEKNKEIEIEGGLEELGLKTLSGDVEFADDIEQEDGTEAEFKYSGSFEISGKELVLTLTGEYNDDEIEEITLTFSK</sequence>
<feature type="chain" id="PRO_5012368453" description="DUF4382 domain-containing protein" evidence="1">
    <location>
        <begin position="21"/>
        <end position="343"/>
    </location>
</feature>